<organism evidence="3 4">
    <name type="scientific">Aquimarina spongiae</name>
    <dbReference type="NCBI Taxonomy" id="570521"/>
    <lineage>
        <taxon>Bacteria</taxon>
        <taxon>Pseudomonadati</taxon>
        <taxon>Bacteroidota</taxon>
        <taxon>Flavobacteriia</taxon>
        <taxon>Flavobacteriales</taxon>
        <taxon>Flavobacteriaceae</taxon>
        <taxon>Aquimarina</taxon>
    </lineage>
</organism>
<gene>
    <name evidence="3" type="ORF">SAMN04488508_101533</name>
</gene>
<keyword evidence="4" id="KW-1185">Reference proteome</keyword>
<dbReference type="OrthoDB" id="1163065at2"/>
<feature type="compositionally biased region" description="Basic and acidic residues" evidence="1">
    <location>
        <begin position="23"/>
        <end position="41"/>
    </location>
</feature>
<dbReference type="Proteomes" id="UP000184432">
    <property type="component" value="Unassembled WGS sequence"/>
</dbReference>
<dbReference type="EMBL" id="FQYP01000001">
    <property type="protein sequence ID" value="SHI41319.1"/>
    <property type="molecule type" value="Genomic_DNA"/>
</dbReference>
<feature type="signal peptide" evidence="2">
    <location>
        <begin position="1"/>
        <end position="19"/>
    </location>
</feature>
<dbReference type="AlphaFoldDB" id="A0A1M6AXP3"/>
<evidence type="ECO:0000313" key="3">
    <source>
        <dbReference type="EMBL" id="SHI41319.1"/>
    </source>
</evidence>
<reference evidence="4" key="1">
    <citation type="submission" date="2016-11" db="EMBL/GenBank/DDBJ databases">
        <authorList>
            <person name="Varghese N."/>
            <person name="Submissions S."/>
        </authorList>
    </citation>
    <scope>NUCLEOTIDE SEQUENCE [LARGE SCALE GENOMIC DNA]</scope>
    <source>
        <strain evidence="4">DSM 22623</strain>
    </source>
</reference>
<accession>A0A1M6AXP3</accession>
<name>A0A1M6AXP3_9FLAO</name>
<dbReference type="RefSeq" id="WP_073313563.1">
    <property type="nucleotide sequence ID" value="NZ_FQYP01000001.1"/>
</dbReference>
<feature type="chain" id="PRO_5012454900" evidence="2">
    <location>
        <begin position="20"/>
        <end position="113"/>
    </location>
</feature>
<feature type="region of interest" description="Disordered" evidence="1">
    <location>
        <begin position="23"/>
        <end position="43"/>
    </location>
</feature>
<protein>
    <submittedName>
        <fullName evidence="3">Uncharacterized protein</fullName>
    </submittedName>
</protein>
<evidence type="ECO:0000313" key="4">
    <source>
        <dbReference type="Proteomes" id="UP000184432"/>
    </source>
</evidence>
<proteinExistence type="predicted"/>
<evidence type="ECO:0000256" key="2">
    <source>
        <dbReference type="SAM" id="SignalP"/>
    </source>
</evidence>
<sequence>MKLVLTIALFCLTFGNIFASNTENEKEKTERKKNEGEDSYRKKNAHSVKKWKISIEYTNGGVISKTISVDANSELSALEAAFEEADKYLKKERKVKDYTITPVTDSYVLLAGN</sequence>
<evidence type="ECO:0000256" key="1">
    <source>
        <dbReference type="SAM" id="MobiDB-lite"/>
    </source>
</evidence>
<keyword evidence="2" id="KW-0732">Signal</keyword>
<dbReference type="STRING" id="570521.SAMN04488508_101533"/>